<evidence type="ECO:0000313" key="2">
    <source>
        <dbReference type="EMBL" id="KFG39837.1"/>
    </source>
</evidence>
<feature type="region of interest" description="Disordered" evidence="1">
    <location>
        <begin position="281"/>
        <end position="329"/>
    </location>
</feature>
<feature type="compositionally biased region" description="Polar residues" evidence="1">
    <location>
        <begin position="281"/>
        <end position="303"/>
    </location>
</feature>
<feature type="compositionally biased region" description="Pro residues" evidence="1">
    <location>
        <begin position="319"/>
        <end position="329"/>
    </location>
</feature>
<feature type="non-terminal residue" evidence="2">
    <location>
        <position position="329"/>
    </location>
</feature>
<dbReference type="AlphaFoldDB" id="A0A086K619"/>
<accession>A0A086K619</accession>
<name>A0A086K619_TOXGO</name>
<dbReference type="EMBL" id="AHZU02000815">
    <property type="protein sequence ID" value="KFG39837.1"/>
    <property type="molecule type" value="Genomic_DNA"/>
</dbReference>
<evidence type="ECO:0000313" key="3">
    <source>
        <dbReference type="Proteomes" id="UP000028837"/>
    </source>
</evidence>
<reference evidence="2 3" key="1">
    <citation type="submission" date="2014-02" db="EMBL/GenBank/DDBJ databases">
        <authorList>
            <person name="Sibley D."/>
            <person name="Venepally P."/>
            <person name="Karamycheva S."/>
            <person name="Hadjithomas M."/>
            <person name="Khan A."/>
            <person name="Brunk B."/>
            <person name="Roos D."/>
            <person name="Caler E."/>
            <person name="Lorenzi H."/>
        </authorList>
    </citation>
    <scope>NUCLEOTIDE SEQUENCE [LARGE SCALE GENOMIC DNA]</scope>
    <source>
        <strain evidence="2 3">GAB2-2007-GAL-DOM2</strain>
    </source>
</reference>
<organism evidence="2 3">
    <name type="scientific">Toxoplasma gondii GAB2-2007-GAL-DOM2</name>
    <dbReference type="NCBI Taxonomy" id="1130820"/>
    <lineage>
        <taxon>Eukaryota</taxon>
        <taxon>Sar</taxon>
        <taxon>Alveolata</taxon>
        <taxon>Apicomplexa</taxon>
        <taxon>Conoidasida</taxon>
        <taxon>Coccidia</taxon>
        <taxon>Eucoccidiorida</taxon>
        <taxon>Eimeriorina</taxon>
        <taxon>Sarcocystidae</taxon>
        <taxon>Toxoplasma</taxon>
    </lineage>
</organism>
<protein>
    <submittedName>
        <fullName evidence="2">Uncharacterized protein</fullName>
    </submittedName>
</protein>
<dbReference type="VEuPathDB" id="ToxoDB:TGDOM2_399490"/>
<sequence length="329" mass="34101">MHSTGVSRPATSDSLGAGADGRVEDSFLILELSTVVTLVELAAGLLLALSAGRATDRLFGILGRLLTSMSCDDVVSSIKGFLGCSTAGLARGTTPVPWFALVWAMSTVSRASPELKVLPTAPALVSQALARRRPAVDVGSGKRPLASLGIPRVTIPWSAFSCTGSEMLAFLSSPTNCCVPRVLALPRSVVAALAACTSSLRFQDDRLKPSTSADCDCERGEALIGISLCEQDRPSTAFRSGPHSSITFLALQTDTPAFSGPLPLSPDASIWRDERRSFNSRETSFRSTEVSTGASGSPLTCASASVIGPNTTASSLPDSAPPDPSALST</sequence>
<proteinExistence type="predicted"/>
<comment type="caution">
    <text evidence="2">The sequence shown here is derived from an EMBL/GenBank/DDBJ whole genome shotgun (WGS) entry which is preliminary data.</text>
</comment>
<evidence type="ECO:0000256" key="1">
    <source>
        <dbReference type="SAM" id="MobiDB-lite"/>
    </source>
</evidence>
<dbReference type="Proteomes" id="UP000028837">
    <property type="component" value="Unassembled WGS sequence"/>
</dbReference>
<gene>
    <name evidence="2" type="ORF">TGDOM2_399490</name>
</gene>